<dbReference type="Proteomes" id="UP000831775">
    <property type="component" value="Chromosome"/>
</dbReference>
<sequence length="496" mass="52861">MDSTRWKRVVITLVLGLFAFVGLGGWALASPVGSAPDDDYHLASIWCAGGEREGICEAGAQPDSRVIPEWLNLSTHCFAYQEEESAACVPVRDATIDTTRGNFAGAYPPVFYTAMSVFAGEDIALSTVLMRLFNAALFVGVIVSILAFLRPGQRGPLLWSAVATLVPLGMFIVPSVNPSSWAVMSGLTVWIALTGYFTADRRAAKIVLGGLALLLAVMGAGSRGDAGVFVAVGAVVAAVLTFSKTRAWLLQALVPLGVIVIGAAFFLSSGQATGAAASGVESAPSEGSRLGLLLSNFLGLPELWAGHLGTWGLGWLDTPMLPTVWAVMIAVSGAVVFWGLRVVGWRKGLSLAMLACVLIALPLYILHGWRASVGSEVQPRYLLPLMLMFVGVAVWGLTRDDLGLGKLQAAIVFGGVAIANARALHLTMRRYITGTDEKSFNLNARVEWWWSIPAQPMTVWIIGSAAFALLLLGLYAILFTERGRRLFPLSETVRTP</sequence>
<feature type="transmembrane region" description="Helical" evidence="1">
    <location>
        <begin position="323"/>
        <end position="344"/>
    </location>
</feature>
<keyword evidence="1" id="KW-1133">Transmembrane helix</keyword>
<evidence type="ECO:0000313" key="2">
    <source>
        <dbReference type="EMBL" id="UOQ59936.1"/>
    </source>
</evidence>
<dbReference type="RefSeq" id="WP_244685210.1">
    <property type="nucleotide sequence ID" value="NZ_CP095043.1"/>
</dbReference>
<feature type="transmembrane region" description="Helical" evidence="1">
    <location>
        <begin position="226"/>
        <end position="242"/>
    </location>
</feature>
<feature type="transmembrane region" description="Helical" evidence="1">
    <location>
        <begin position="381"/>
        <end position="398"/>
    </location>
</feature>
<feature type="transmembrane region" description="Helical" evidence="1">
    <location>
        <begin position="457"/>
        <end position="478"/>
    </location>
</feature>
<accession>A0ABY4FUF6</accession>
<feature type="transmembrane region" description="Helical" evidence="1">
    <location>
        <begin position="351"/>
        <end position="369"/>
    </location>
</feature>
<name>A0ABY4FUF6_9MICO</name>
<feature type="transmembrane region" description="Helical" evidence="1">
    <location>
        <begin position="156"/>
        <end position="173"/>
    </location>
</feature>
<feature type="transmembrane region" description="Helical" evidence="1">
    <location>
        <begin position="179"/>
        <end position="196"/>
    </location>
</feature>
<gene>
    <name evidence="2" type="ORF">MUN76_12925</name>
</gene>
<feature type="transmembrane region" description="Helical" evidence="1">
    <location>
        <begin position="128"/>
        <end position="149"/>
    </location>
</feature>
<keyword evidence="1" id="KW-0812">Transmembrane</keyword>
<organism evidence="2 3">
    <name type="scientific">Leucobacter rhizosphaerae</name>
    <dbReference type="NCBI Taxonomy" id="2932245"/>
    <lineage>
        <taxon>Bacteria</taxon>
        <taxon>Bacillati</taxon>
        <taxon>Actinomycetota</taxon>
        <taxon>Actinomycetes</taxon>
        <taxon>Micrococcales</taxon>
        <taxon>Microbacteriaceae</taxon>
        <taxon>Leucobacter</taxon>
    </lineage>
</organism>
<evidence type="ECO:0000313" key="3">
    <source>
        <dbReference type="Proteomes" id="UP000831775"/>
    </source>
</evidence>
<dbReference type="InterPro" id="IPR018674">
    <property type="entry name" value="DUF2142_membrane"/>
</dbReference>
<proteinExistence type="predicted"/>
<dbReference type="Pfam" id="PF09913">
    <property type="entry name" value="DUF2142"/>
    <property type="match status" value="1"/>
</dbReference>
<reference evidence="2 3" key="1">
    <citation type="submission" date="2022-04" db="EMBL/GenBank/DDBJ databases">
        <title>Leucobacter sp. isolated from rhizosphere of onion.</title>
        <authorList>
            <person name="Won M."/>
            <person name="Lee C.-M."/>
            <person name="Woen H.-Y."/>
            <person name="Kwon S.-W."/>
        </authorList>
    </citation>
    <scope>NUCLEOTIDE SEQUENCE [LARGE SCALE GENOMIC DNA]</scope>
    <source>
        <strain evidence="2 3">H25R-14</strain>
    </source>
</reference>
<keyword evidence="1" id="KW-0472">Membrane</keyword>
<feature type="transmembrane region" description="Helical" evidence="1">
    <location>
        <begin position="203"/>
        <end position="220"/>
    </location>
</feature>
<feature type="transmembrane region" description="Helical" evidence="1">
    <location>
        <begin position="410"/>
        <end position="428"/>
    </location>
</feature>
<keyword evidence="3" id="KW-1185">Reference proteome</keyword>
<evidence type="ECO:0000256" key="1">
    <source>
        <dbReference type="SAM" id="Phobius"/>
    </source>
</evidence>
<feature type="transmembrane region" description="Helical" evidence="1">
    <location>
        <begin position="249"/>
        <end position="267"/>
    </location>
</feature>
<protein>
    <submittedName>
        <fullName evidence="2">DUF2142 domain-containing protein</fullName>
    </submittedName>
</protein>
<dbReference type="EMBL" id="CP095043">
    <property type="protein sequence ID" value="UOQ59936.1"/>
    <property type="molecule type" value="Genomic_DNA"/>
</dbReference>